<evidence type="ECO:0000313" key="3">
    <source>
        <dbReference type="EMBL" id="KAJ8984840.1"/>
    </source>
</evidence>
<sequence length="71" mass="7689">MSGEGGGFDPCECIWSHEMAMRRLLNVLRNSQSTCTDGECFVDGPRPQTLEGPSKPSKNENNPPTPPPATN</sequence>
<dbReference type="InterPro" id="IPR020309">
    <property type="entry name" value="Smim-14"/>
</dbReference>
<proteinExistence type="predicted"/>
<feature type="compositionally biased region" description="Low complexity" evidence="2">
    <location>
        <begin position="53"/>
        <end position="62"/>
    </location>
</feature>
<evidence type="ECO:0000256" key="1">
    <source>
        <dbReference type="ARBA" id="ARBA00017902"/>
    </source>
</evidence>
<dbReference type="Pfam" id="PF11027">
    <property type="entry name" value="DUF2615"/>
    <property type="match status" value="1"/>
</dbReference>
<organism evidence="3 4">
    <name type="scientific">Molorchus minor</name>
    <dbReference type="NCBI Taxonomy" id="1323400"/>
    <lineage>
        <taxon>Eukaryota</taxon>
        <taxon>Metazoa</taxon>
        <taxon>Ecdysozoa</taxon>
        <taxon>Arthropoda</taxon>
        <taxon>Hexapoda</taxon>
        <taxon>Insecta</taxon>
        <taxon>Pterygota</taxon>
        <taxon>Neoptera</taxon>
        <taxon>Endopterygota</taxon>
        <taxon>Coleoptera</taxon>
        <taxon>Polyphaga</taxon>
        <taxon>Cucujiformia</taxon>
        <taxon>Chrysomeloidea</taxon>
        <taxon>Cerambycidae</taxon>
        <taxon>Lamiinae</taxon>
        <taxon>Monochamini</taxon>
        <taxon>Molorchus</taxon>
    </lineage>
</organism>
<name>A0ABQ9K3D0_9CUCU</name>
<gene>
    <name evidence="3" type="ORF">NQ317_013041</name>
</gene>
<dbReference type="PANTHER" id="PTHR31019">
    <property type="entry name" value="SMALL INTEGRAL MEMBRANE PROTEIN 14"/>
    <property type="match status" value="1"/>
</dbReference>
<evidence type="ECO:0000313" key="4">
    <source>
        <dbReference type="Proteomes" id="UP001162164"/>
    </source>
</evidence>
<dbReference type="EMBL" id="JAPWTJ010000025">
    <property type="protein sequence ID" value="KAJ8984840.1"/>
    <property type="molecule type" value="Genomic_DNA"/>
</dbReference>
<feature type="region of interest" description="Disordered" evidence="2">
    <location>
        <begin position="38"/>
        <end position="71"/>
    </location>
</feature>
<dbReference type="PANTHER" id="PTHR31019:SF1">
    <property type="entry name" value="SMALL INTEGRAL MEMBRANE PROTEIN 14"/>
    <property type="match status" value="1"/>
</dbReference>
<comment type="caution">
    <text evidence="3">The sequence shown here is derived from an EMBL/GenBank/DDBJ whole genome shotgun (WGS) entry which is preliminary data.</text>
</comment>
<keyword evidence="4" id="KW-1185">Reference proteome</keyword>
<reference evidence="3" key="1">
    <citation type="journal article" date="2023" name="Insect Mol. Biol.">
        <title>Genome sequencing provides insights into the evolution of gene families encoding plant cell wall-degrading enzymes in longhorned beetles.</title>
        <authorList>
            <person name="Shin N.R."/>
            <person name="Okamura Y."/>
            <person name="Kirsch R."/>
            <person name="Pauchet Y."/>
        </authorList>
    </citation>
    <scope>NUCLEOTIDE SEQUENCE</scope>
    <source>
        <strain evidence="3">MMC_N1</strain>
    </source>
</reference>
<dbReference type="Proteomes" id="UP001162164">
    <property type="component" value="Unassembled WGS sequence"/>
</dbReference>
<accession>A0ABQ9K3D0</accession>
<evidence type="ECO:0000256" key="2">
    <source>
        <dbReference type="SAM" id="MobiDB-lite"/>
    </source>
</evidence>
<protein>
    <recommendedName>
        <fullName evidence="1">Small integral membrane protein 14</fullName>
    </recommendedName>
</protein>